<evidence type="ECO:0000259" key="3">
    <source>
        <dbReference type="PROSITE" id="PS51186"/>
    </source>
</evidence>
<dbReference type="GO" id="GO:0016747">
    <property type="term" value="F:acyltransferase activity, transferring groups other than amino-acyl groups"/>
    <property type="evidence" value="ECO:0007669"/>
    <property type="project" value="InterPro"/>
</dbReference>
<dbReference type="EMBL" id="FNSA01000003">
    <property type="protein sequence ID" value="SEC05240.1"/>
    <property type="molecule type" value="Genomic_DNA"/>
</dbReference>
<organism evidence="4 5">
    <name type="scientific">Tsukamurella tyrosinosolvens</name>
    <dbReference type="NCBI Taxonomy" id="57704"/>
    <lineage>
        <taxon>Bacteria</taxon>
        <taxon>Bacillati</taxon>
        <taxon>Actinomycetota</taxon>
        <taxon>Actinomycetes</taxon>
        <taxon>Mycobacteriales</taxon>
        <taxon>Tsukamurellaceae</taxon>
        <taxon>Tsukamurella</taxon>
    </lineage>
</organism>
<dbReference type="Gene3D" id="3.40.630.30">
    <property type="match status" value="1"/>
</dbReference>
<dbReference type="STRING" id="57704.SAMN04489793_1405"/>
<gene>
    <name evidence="4" type="ORF">SAMN04489793_1405</name>
</gene>
<keyword evidence="1 4" id="KW-0808">Transferase</keyword>
<sequence length="164" mass="18307">MQQLRRARTDDHGALVRCVQRWWGDSRSPEQSRELSLLLPRLFLQHFAGTSLVLEDASGVRAFLVGFDSADRRAEAYIHFVGVDPDLRGQGVARRLYSAFFERAASAGRTSVRAITSPQNRGSIAFHRALGFEVEPGDREVDGVPVHADYDGPGQDRVAFLRQL</sequence>
<evidence type="ECO:0000256" key="1">
    <source>
        <dbReference type="ARBA" id="ARBA00022679"/>
    </source>
</evidence>
<evidence type="ECO:0000313" key="5">
    <source>
        <dbReference type="Proteomes" id="UP000182241"/>
    </source>
</evidence>
<dbReference type="InterPro" id="IPR016181">
    <property type="entry name" value="Acyl_CoA_acyltransferase"/>
</dbReference>
<keyword evidence="2" id="KW-0012">Acyltransferase</keyword>
<dbReference type="AlphaFoldDB" id="A0A1H4PCW7"/>
<dbReference type="PROSITE" id="PS51186">
    <property type="entry name" value="GNAT"/>
    <property type="match status" value="1"/>
</dbReference>
<protein>
    <submittedName>
        <fullName evidence="4">Predicted acetyltransferase, GNAT superfamily</fullName>
    </submittedName>
</protein>
<dbReference type="Pfam" id="PF00583">
    <property type="entry name" value="Acetyltransf_1"/>
    <property type="match status" value="1"/>
</dbReference>
<dbReference type="OrthoDB" id="8593648at2"/>
<dbReference type="Proteomes" id="UP000182241">
    <property type="component" value="Unassembled WGS sequence"/>
</dbReference>
<reference evidence="5" key="1">
    <citation type="submission" date="2016-10" db="EMBL/GenBank/DDBJ databases">
        <authorList>
            <person name="Varghese N."/>
            <person name="Submissions S."/>
        </authorList>
    </citation>
    <scope>NUCLEOTIDE SEQUENCE [LARGE SCALE GENOMIC DNA]</scope>
    <source>
        <strain evidence="5">DSM 44234</strain>
    </source>
</reference>
<keyword evidence="5" id="KW-1185">Reference proteome</keyword>
<feature type="domain" description="N-acetyltransferase" evidence="3">
    <location>
        <begin position="2"/>
        <end position="153"/>
    </location>
</feature>
<accession>A0A1H4PCW7</accession>
<dbReference type="CDD" id="cd04301">
    <property type="entry name" value="NAT_SF"/>
    <property type="match status" value="1"/>
</dbReference>
<name>A0A1H4PCW7_TSUTY</name>
<dbReference type="InterPro" id="IPR050832">
    <property type="entry name" value="Bact_Acetyltransf"/>
</dbReference>
<dbReference type="RefSeq" id="WP_068741048.1">
    <property type="nucleotide sequence ID" value="NZ_FNSA01000003.1"/>
</dbReference>
<dbReference type="PIRSF" id="PIRSF037663">
    <property type="entry name" value="Acetyltransf_GNAT_prd"/>
    <property type="match status" value="1"/>
</dbReference>
<evidence type="ECO:0000256" key="2">
    <source>
        <dbReference type="ARBA" id="ARBA00023315"/>
    </source>
</evidence>
<dbReference type="InterPro" id="IPR017255">
    <property type="entry name" value="AcTrfase_GNAT_prd"/>
</dbReference>
<dbReference type="InterPro" id="IPR000182">
    <property type="entry name" value="GNAT_dom"/>
</dbReference>
<dbReference type="SUPFAM" id="SSF55729">
    <property type="entry name" value="Acyl-CoA N-acyltransferases (Nat)"/>
    <property type="match status" value="1"/>
</dbReference>
<proteinExistence type="predicted"/>
<dbReference type="PANTHER" id="PTHR43877">
    <property type="entry name" value="AMINOALKYLPHOSPHONATE N-ACETYLTRANSFERASE-RELATED-RELATED"/>
    <property type="match status" value="1"/>
</dbReference>
<evidence type="ECO:0000313" key="4">
    <source>
        <dbReference type="EMBL" id="SEC05240.1"/>
    </source>
</evidence>